<keyword evidence="2" id="KW-0472">Membrane</keyword>
<name>A0AAW0R297_9PEZI</name>
<dbReference type="GO" id="GO:0043386">
    <property type="term" value="P:mycotoxin biosynthetic process"/>
    <property type="evidence" value="ECO:0007669"/>
    <property type="project" value="InterPro"/>
</dbReference>
<dbReference type="Proteomes" id="UP001392437">
    <property type="component" value="Unassembled WGS sequence"/>
</dbReference>
<evidence type="ECO:0000313" key="5">
    <source>
        <dbReference type="Proteomes" id="UP001392437"/>
    </source>
</evidence>
<protein>
    <recommendedName>
        <fullName evidence="3">Tyrosinase copper-binding domain-containing protein</fullName>
    </recommendedName>
</protein>
<evidence type="ECO:0000313" key="4">
    <source>
        <dbReference type="EMBL" id="KAK8121377.1"/>
    </source>
</evidence>
<evidence type="ECO:0000256" key="2">
    <source>
        <dbReference type="SAM" id="Phobius"/>
    </source>
</evidence>
<evidence type="ECO:0000256" key="1">
    <source>
        <dbReference type="ARBA" id="ARBA00035112"/>
    </source>
</evidence>
<dbReference type="SUPFAM" id="SSF48056">
    <property type="entry name" value="Di-copper centre-containing domain"/>
    <property type="match status" value="1"/>
</dbReference>
<dbReference type="Pfam" id="PF00264">
    <property type="entry name" value="Tyrosinase"/>
    <property type="match status" value="1"/>
</dbReference>
<dbReference type="PANTHER" id="PTHR33365">
    <property type="entry name" value="YALI0B05434P"/>
    <property type="match status" value="1"/>
</dbReference>
<dbReference type="AlphaFoldDB" id="A0AAW0R297"/>
<evidence type="ECO:0000259" key="3">
    <source>
        <dbReference type="PROSITE" id="PS00498"/>
    </source>
</evidence>
<reference evidence="4 5" key="1">
    <citation type="submission" date="2023-01" db="EMBL/GenBank/DDBJ databases">
        <title>Analysis of 21 Apiospora genomes using comparative genomics revels a genus with tremendous synthesis potential of carbohydrate active enzymes and secondary metabolites.</title>
        <authorList>
            <person name="Sorensen T."/>
        </authorList>
    </citation>
    <scope>NUCLEOTIDE SEQUENCE [LARGE SCALE GENOMIC DNA]</scope>
    <source>
        <strain evidence="4 5">CBS 117206</strain>
    </source>
</reference>
<dbReference type="EMBL" id="JAQQWP010000004">
    <property type="protein sequence ID" value="KAK8121377.1"/>
    <property type="molecule type" value="Genomic_DNA"/>
</dbReference>
<keyword evidence="5" id="KW-1185">Reference proteome</keyword>
<keyword evidence="2" id="KW-0812">Transmembrane</keyword>
<dbReference type="Gene3D" id="1.10.1280.10">
    <property type="entry name" value="Di-copper center containing domain from catechol oxidase"/>
    <property type="match status" value="2"/>
</dbReference>
<dbReference type="InterPro" id="IPR008922">
    <property type="entry name" value="Di-copper_centre_dom_sf"/>
</dbReference>
<sequence length="617" mass="68920">MASMAQSSDFLLWGSDYDDTEQVTDIKKEQWKARTILGYVILFSATVLLLLGAAWTLSSSAPSPPMDRKPSDVPLEQICSSPRTRREWRSLTTGEKKDYMSAAMCLYTKPSKLKGEGSLLDDLTWVHIMQDDWQNLSSSSIWDDETGFGGEANKDFNTGCVTGLFGSVQALYTQNGSILPHCLSRSFHNYESGEGGSLSGDFIKPAAIKQLAQAKNYGSFRYMLEGFAHNFFHYQINGDLNTSAAPNDPLFWLHHVQLDRLWWLWQEEDARARQNDYSESEKQPSSSGPANLADVLQYEGLAQAIRVGDVMTTESEVMTMRVSRCKTCTSFFHLTSTSLSLITLTMKPYGPLPQQDFEVEETLASQESTSLDGGHERSAPSLRRLVRRWTLTELMLLFLLIALSASWFLHLFLSTSGPRELAYCEILPIFFTGSGVSPIKKAELFLIRCASLVGAPDKIAVPFDHDWVGLEDDALPGHRYADEKWHDTIPKGGGSVRVATAFADKYSLPRGAESTQYPGEMHYMIAGYHQLHCLSEIRDQLYEPAAIDALEDGSRRDHVLHCVEAVRQALQCFLDPTLVNLEPAWPHVPNGQLHVCRNRAALGKWAEEHASPMPGSM</sequence>
<gene>
    <name evidence="4" type="ORF">PG999_005497</name>
</gene>
<feature type="transmembrane region" description="Helical" evidence="2">
    <location>
        <begin position="36"/>
        <end position="57"/>
    </location>
</feature>
<dbReference type="InterPro" id="IPR021765">
    <property type="entry name" value="UstYa-like"/>
</dbReference>
<dbReference type="Pfam" id="PF11807">
    <property type="entry name" value="UstYa"/>
    <property type="match status" value="1"/>
</dbReference>
<dbReference type="PROSITE" id="PS00498">
    <property type="entry name" value="TYROSINASE_2"/>
    <property type="match status" value="1"/>
</dbReference>
<comment type="caution">
    <text evidence="4">The sequence shown here is derived from an EMBL/GenBank/DDBJ whole genome shotgun (WGS) entry which is preliminary data.</text>
</comment>
<keyword evidence="2" id="KW-1133">Transmembrane helix</keyword>
<proteinExistence type="inferred from homology"/>
<feature type="domain" description="Tyrosinase copper-binding" evidence="3">
    <location>
        <begin position="248"/>
        <end position="259"/>
    </location>
</feature>
<dbReference type="PANTHER" id="PTHR33365:SF13">
    <property type="entry name" value="TAT PATHWAY SIGNAL SEQUENCE"/>
    <property type="match status" value="1"/>
</dbReference>
<accession>A0AAW0R297</accession>
<dbReference type="InterPro" id="IPR002227">
    <property type="entry name" value="Tyrosinase_Cu-bd"/>
</dbReference>
<feature type="transmembrane region" description="Helical" evidence="2">
    <location>
        <begin position="394"/>
        <end position="413"/>
    </location>
</feature>
<organism evidence="4 5">
    <name type="scientific">Apiospora kogelbergensis</name>
    <dbReference type="NCBI Taxonomy" id="1337665"/>
    <lineage>
        <taxon>Eukaryota</taxon>
        <taxon>Fungi</taxon>
        <taxon>Dikarya</taxon>
        <taxon>Ascomycota</taxon>
        <taxon>Pezizomycotina</taxon>
        <taxon>Sordariomycetes</taxon>
        <taxon>Xylariomycetidae</taxon>
        <taxon>Amphisphaeriales</taxon>
        <taxon>Apiosporaceae</taxon>
        <taxon>Apiospora</taxon>
    </lineage>
</organism>
<dbReference type="GO" id="GO:0016491">
    <property type="term" value="F:oxidoreductase activity"/>
    <property type="evidence" value="ECO:0007669"/>
    <property type="project" value="InterPro"/>
</dbReference>
<comment type="similarity">
    <text evidence="1">Belongs to the ustYa family.</text>
</comment>